<evidence type="ECO:0000313" key="2">
    <source>
        <dbReference type="EMBL" id="GAH29536.1"/>
    </source>
</evidence>
<organism evidence="2">
    <name type="scientific">marine sediment metagenome</name>
    <dbReference type="NCBI Taxonomy" id="412755"/>
    <lineage>
        <taxon>unclassified sequences</taxon>
        <taxon>metagenomes</taxon>
        <taxon>ecological metagenomes</taxon>
    </lineage>
</organism>
<comment type="caution">
    <text evidence="2">The sequence shown here is derived from an EMBL/GenBank/DDBJ whole genome shotgun (WGS) entry which is preliminary data.</text>
</comment>
<dbReference type="AlphaFoldDB" id="X1E8E6"/>
<evidence type="ECO:0000256" key="1">
    <source>
        <dbReference type="SAM" id="Phobius"/>
    </source>
</evidence>
<name>X1E8E6_9ZZZZ</name>
<proteinExistence type="predicted"/>
<gene>
    <name evidence="2" type="ORF">S03H2_00973</name>
</gene>
<keyword evidence="1" id="KW-0812">Transmembrane</keyword>
<reference evidence="2" key="1">
    <citation type="journal article" date="2014" name="Front. Microbiol.">
        <title>High frequency of phylogenetically diverse reductive dehalogenase-homologous genes in deep subseafloor sedimentary metagenomes.</title>
        <authorList>
            <person name="Kawai M."/>
            <person name="Futagami T."/>
            <person name="Toyoda A."/>
            <person name="Takaki Y."/>
            <person name="Nishi S."/>
            <person name="Hori S."/>
            <person name="Arai W."/>
            <person name="Tsubouchi T."/>
            <person name="Morono Y."/>
            <person name="Uchiyama I."/>
            <person name="Ito T."/>
            <person name="Fujiyama A."/>
            <person name="Inagaki F."/>
            <person name="Takami H."/>
        </authorList>
    </citation>
    <scope>NUCLEOTIDE SEQUENCE</scope>
    <source>
        <strain evidence="2">Expedition CK06-06</strain>
    </source>
</reference>
<dbReference type="EMBL" id="BARU01000254">
    <property type="protein sequence ID" value="GAH29536.1"/>
    <property type="molecule type" value="Genomic_DNA"/>
</dbReference>
<sequence length="295" mass="33075">GGLVATTHEYYDPSVTLPSRDLTIARQTLLDHPVWGSICASRGLTSTTDDWNTVAGSNPLYTFEHHYDGAHLESYSMLISALADIGCSIDATEDLIGTYPAILAGQLPLLSNDGFAIKPFHDRINDLGYIQAYYQSTGIIERTPAGDTFPYIPYTRYIADYNSYPYAFPYKGGANMGFNYNATCDGLIAKLWFQNSTGREQYYSELADWAQNEQYPMLYLGNDLIGRAVDKDWDTGWDWNYILHFDLVKYSPTAPEAIPVELIILISVISGVAVIGVATILIIRRKRKDYRNTKK</sequence>
<keyword evidence="1" id="KW-0472">Membrane</keyword>
<keyword evidence="1" id="KW-1133">Transmembrane helix</keyword>
<protein>
    <submittedName>
        <fullName evidence="2">Uncharacterized protein</fullName>
    </submittedName>
</protein>
<feature type="transmembrane region" description="Helical" evidence="1">
    <location>
        <begin position="262"/>
        <end position="283"/>
    </location>
</feature>
<accession>X1E8E6</accession>
<feature type="non-terminal residue" evidence="2">
    <location>
        <position position="1"/>
    </location>
</feature>